<dbReference type="PANTHER" id="PTHR37809:SF1">
    <property type="entry name" value="RIBOSOMAL PROTEIN S12 METHYLTHIOTRANSFERASE ACCESSORY FACTOR YCAO"/>
    <property type="match status" value="1"/>
</dbReference>
<evidence type="ECO:0000313" key="2">
    <source>
        <dbReference type="EMBL" id="WNH01208.1"/>
    </source>
</evidence>
<organism evidence="2 3">
    <name type="scientific">Xenorhabdus griffiniae</name>
    <dbReference type="NCBI Taxonomy" id="351672"/>
    <lineage>
        <taxon>Bacteria</taxon>
        <taxon>Pseudomonadati</taxon>
        <taxon>Pseudomonadota</taxon>
        <taxon>Gammaproteobacteria</taxon>
        <taxon>Enterobacterales</taxon>
        <taxon>Morganellaceae</taxon>
        <taxon>Xenorhabdus</taxon>
    </lineage>
</organism>
<reference evidence="2 3" key="1">
    <citation type="journal article" date="2023" name="Access Microbiol">
        <title>The genome of a steinernematid-associated Pseudomonas piscis bacterium encodes the biosynthesis of insect toxins.</title>
        <authorList>
            <person name="Awori R.M."/>
            <person name="Hendre P."/>
            <person name="Amugune N.O."/>
        </authorList>
    </citation>
    <scope>NUCLEOTIDE SEQUENCE [LARGE SCALE GENOMIC DNA]</scope>
    <source>
        <strain evidence="2 3">97</strain>
    </source>
</reference>
<name>A0ABY9XF45_9GAMM</name>
<protein>
    <submittedName>
        <fullName evidence="2">YcaO-like family protein</fullName>
    </submittedName>
</protein>
<gene>
    <name evidence="2" type="ORF">QL112_015450</name>
</gene>
<accession>A0ABY9XF45</accession>
<sequence length="396" mass="44414">MSNDNKTRAFLSAWFDNPLCQLPTVYREYGYSWPDGTLPSDYARMWLKSNISNTVLLHIAIAILNVSCFDGTARLLVGRGIDSNPDCALLKARAEAIERVGAFCRPAEEIHFASSRELKGHIHSSVANLLELRHETDNPRWWITCKNKIDDRQSFLPLEYVQIESLATVKEPLVFPDSTGMAVHSLYENAVQNGFHEALERAILKDIWRSGLPSVHMANVDIIGNELASYIEKLGGSIWLSHINLENACNFYLALFLGDGINSPALITGCGVDTSDQQARLHAINELYGQLVHSFEIWPKLVHEDKYKISSGFEANMMKEVAQETLKQLKFHDACKNNIGSFISSNVNKKNINDCFIIDRSTPLSELLGLQSVQCFLPANLPFCWKGGIKCLHPFS</sequence>
<dbReference type="PANTHER" id="PTHR37809">
    <property type="entry name" value="RIBOSOMAL PROTEIN S12 METHYLTHIOTRANSFERASE ACCESSORY FACTOR YCAO"/>
    <property type="match status" value="1"/>
</dbReference>
<evidence type="ECO:0000313" key="3">
    <source>
        <dbReference type="Proteomes" id="UP001300348"/>
    </source>
</evidence>
<dbReference type="PROSITE" id="PS51664">
    <property type="entry name" value="YCAO"/>
    <property type="match status" value="1"/>
</dbReference>
<feature type="domain" description="YcaO" evidence="1">
    <location>
        <begin position="78"/>
        <end position="396"/>
    </location>
</feature>
<dbReference type="Pfam" id="PF02624">
    <property type="entry name" value="YcaO"/>
    <property type="match status" value="1"/>
</dbReference>
<dbReference type="EMBL" id="CP133647">
    <property type="protein sequence ID" value="WNH01208.1"/>
    <property type="molecule type" value="Genomic_DNA"/>
</dbReference>
<keyword evidence="3" id="KW-1185">Reference proteome</keyword>
<dbReference type="InterPro" id="IPR003776">
    <property type="entry name" value="YcaO-like_dom"/>
</dbReference>
<evidence type="ECO:0000259" key="1">
    <source>
        <dbReference type="PROSITE" id="PS51664"/>
    </source>
</evidence>
<proteinExistence type="predicted"/>
<dbReference type="RefSeq" id="WP_189760733.1">
    <property type="nucleotide sequence ID" value="NZ_CAWPOC010000005.1"/>
</dbReference>
<dbReference type="GeneID" id="88856981"/>
<dbReference type="Proteomes" id="UP001300348">
    <property type="component" value="Chromosome"/>
</dbReference>